<dbReference type="Proteomes" id="UP000186599">
    <property type="component" value="Unassembled WGS sequence"/>
</dbReference>
<dbReference type="Proteomes" id="UP000186904">
    <property type="component" value="Unassembled WGS sequence"/>
</dbReference>
<dbReference type="Proteomes" id="UP000305198">
    <property type="component" value="Unassembled WGS sequence"/>
</dbReference>
<feature type="domain" description="Coenzyme Q-binding protein COQ10 START" evidence="3">
    <location>
        <begin position="12"/>
        <end position="135"/>
    </location>
</feature>
<dbReference type="GO" id="GO:0048039">
    <property type="term" value="F:ubiquinone binding"/>
    <property type="evidence" value="ECO:0007669"/>
    <property type="project" value="InterPro"/>
</dbReference>
<dbReference type="InterPro" id="IPR005031">
    <property type="entry name" value="COQ10_START"/>
</dbReference>
<dbReference type="PANTHER" id="PTHR12901">
    <property type="entry name" value="SPERM PROTEIN HOMOLOG"/>
    <property type="match status" value="1"/>
</dbReference>
<proteinExistence type="inferred from homology"/>
<keyword evidence="2" id="KW-1277">Toxin-antitoxin system</keyword>
<dbReference type="InterPro" id="IPR044996">
    <property type="entry name" value="COQ10-like"/>
</dbReference>
<evidence type="ECO:0000313" key="5">
    <source>
        <dbReference type="EMBL" id="SFM01245.1"/>
    </source>
</evidence>
<dbReference type="OrthoDB" id="9804759at2"/>
<evidence type="ECO:0000313" key="7">
    <source>
        <dbReference type="Proteomes" id="UP000186599"/>
    </source>
</evidence>
<dbReference type="GO" id="GO:0045333">
    <property type="term" value="P:cellular respiration"/>
    <property type="evidence" value="ECO:0007669"/>
    <property type="project" value="InterPro"/>
</dbReference>
<reference evidence="7 8" key="1">
    <citation type="submission" date="2016-10" db="EMBL/GenBank/DDBJ databases">
        <authorList>
            <person name="de Groot N.N."/>
        </authorList>
    </citation>
    <scope>NUCLEOTIDE SEQUENCE [LARGE SCALE GENOMIC DNA]</scope>
    <source>
        <strain evidence="5 7">CGMCC 1.9095</strain>
        <strain evidence="4 8">DSM 22558</strain>
    </source>
</reference>
<dbReference type="EMBL" id="SWAV01000008">
    <property type="protein sequence ID" value="TKA89537.1"/>
    <property type="molecule type" value="Genomic_DNA"/>
</dbReference>
<evidence type="ECO:0000259" key="3">
    <source>
        <dbReference type="Pfam" id="PF03364"/>
    </source>
</evidence>
<evidence type="ECO:0000313" key="9">
    <source>
        <dbReference type="Proteomes" id="UP000305198"/>
    </source>
</evidence>
<evidence type="ECO:0000313" key="8">
    <source>
        <dbReference type="Proteomes" id="UP000186904"/>
    </source>
</evidence>
<name>A0A031M879_9GAMM</name>
<dbReference type="Pfam" id="PF03364">
    <property type="entry name" value="Polyketide_cyc"/>
    <property type="match status" value="1"/>
</dbReference>
<dbReference type="EMBL" id="FOUA01000003">
    <property type="protein sequence ID" value="SFM01245.1"/>
    <property type="molecule type" value="Genomic_DNA"/>
</dbReference>
<evidence type="ECO:0000256" key="2">
    <source>
        <dbReference type="ARBA" id="ARBA00022649"/>
    </source>
</evidence>
<dbReference type="FunFam" id="3.30.530.20:FF:000061">
    <property type="entry name" value="Ribosome association toxin RatA"/>
    <property type="match status" value="1"/>
</dbReference>
<dbReference type="SUPFAM" id="SSF55961">
    <property type="entry name" value="Bet v1-like"/>
    <property type="match status" value="1"/>
</dbReference>
<dbReference type="AlphaFoldDB" id="A0A031M879"/>
<dbReference type="EMBL" id="FOGN01000003">
    <property type="protein sequence ID" value="SER99370.1"/>
    <property type="molecule type" value="Genomic_DNA"/>
</dbReference>
<sequence length="144" mass="16330">MTTHIKRSALLPFPAERLFDLVNRVEHYPEFLPWCTKAEVISETDESMQARLTVGKAGLHQSFTTHNQLVPGERIEMRLEDGPFTELNGVWTFQALNEQACKITLDMQFNYSGALVRATLGPLFNHAANTMVEAFSKRAQELYG</sequence>
<dbReference type="CDD" id="cd07813">
    <property type="entry name" value="COQ10p_like"/>
    <property type="match status" value="1"/>
</dbReference>
<comment type="similarity">
    <text evidence="1">Belongs to the ribosome association toxin RatA family.</text>
</comment>
<accession>A0A031M879</accession>
<evidence type="ECO:0000256" key="1">
    <source>
        <dbReference type="ARBA" id="ARBA00008918"/>
    </source>
</evidence>
<protein>
    <submittedName>
        <fullName evidence="4">Ribosome association toxin PasT (RatA) of the RatAB toxin-antitoxin module</fullName>
    </submittedName>
    <submittedName>
        <fullName evidence="6">Type II toxin-antitoxin system RatA family toxin</fullName>
    </submittedName>
</protein>
<keyword evidence="7" id="KW-1185">Reference proteome</keyword>
<dbReference type="InterPro" id="IPR023393">
    <property type="entry name" value="START-like_dom_sf"/>
</dbReference>
<reference evidence="6 9" key="2">
    <citation type="submission" date="2019-04" db="EMBL/GenBank/DDBJ databases">
        <title>Crypto-aerobic microbial life in anoxic (sulfidic) marine sediments.</title>
        <authorList>
            <person name="Bhattacharya S."/>
            <person name="Roy C."/>
            <person name="Mondal N."/>
            <person name="Sarkar J."/>
            <person name="Mandal S."/>
            <person name="Rameez M.J."/>
            <person name="Ghosh W."/>
        </authorList>
    </citation>
    <scope>NUCLEOTIDE SEQUENCE [LARGE SCALE GENOMIC DNA]</scope>
    <source>
        <strain evidence="6 9">SBBB</strain>
    </source>
</reference>
<organism evidence="6 9">
    <name type="scientific">Halopseudomonas bauzanensis</name>
    <dbReference type="NCBI Taxonomy" id="653930"/>
    <lineage>
        <taxon>Bacteria</taxon>
        <taxon>Pseudomonadati</taxon>
        <taxon>Pseudomonadota</taxon>
        <taxon>Gammaproteobacteria</taxon>
        <taxon>Pseudomonadales</taxon>
        <taxon>Pseudomonadaceae</taxon>
        <taxon>Halopseudomonas</taxon>
    </lineage>
</organism>
<dbReference type="PANTHER" id="PTHR12901:SF10">
    <property type="entry name" value="COENZYME Q-BINDING PROTEIN COQ10, MITOCHONDRIAL"/>
    <property type="match status" value="1"/>
</dbReference>
<evidence type="ECO:0000313" key="6">
    <source>
        <dbReference type="EMBL" id="TKA89537.1"/>
    </source>
</evidence>
<evidence type="ECO:0000313" key="4">
    <source>
        <dbReference type="EMBL" id="SER99370.1"/>
    </source>
</evidence>
<dbReference type="STRING" id="653930.SAMN05216589_1925"/>
<dbReference type="Gene3D" id="3.30.530.20">
    <property type="match status" value="1"/>
</dbReference>
<gene>
    <name evidence="6" type="ORF">FA869_16435</name>
    <name evidence="5" type="ORF">SAMN04487855_1923</name>
    <name evidence="4" type="ORF">SAMN05216589_1925</name>
</gene>
<dbReference type="RefSeq" id="WP_036993149.1">
    <property type="nucleotide sequence ID" value="NZ_FOGN01000003.1"/>
</dbReference>